<dbReference type="InterPro" id="IPR022751">
    <property type="entry name" value="Alpha_mannosyltransferase"/>
</dbReference>
<sequence length="735" mass="87331">MMMVPTLGNYRSLATTYLSFENFAEAIKSRSKARIAMFLLRYALVIAAFMGLSFLLFPKPVALFWLSVVATIRHQVAPRKFHEANALDPYELLSYYYDSIQFQQLSHDEKCSKYFSEIFPKSHWKFSTYDNDIFWLDALRDKYEVIRDRERNDCEQLGKTFCETWFKYEWDEKTQNNLDFETEILRSIPHYKIFNKCFLDEVRKEDELTDKTLQLSTNIEEQLFPWFTKNIIDYKNYETNAGFQDVFKKRTFNSYVKNMKHSFTGKGIAISASNNHFRLLSGLIALLRVQGNTLPIEIIYRDDLSIWNQEDLMEIATTDELLDSNEKLMKLFDEIIKDNSEDFKQVRQMVYNYKKFYDPDSGEKLSSKVVRFPKQDIRFVNAKSAIKDEYQDLFQAYSNKLIAFYFSSFKEVILMDSDTVPLINPEFFFSDEKYLSKKAFFFRDREIHENFPQQTTNFFKNLLPNKYDHEFFNLTMISEEHMVNNRFLNRSLNHLMESGIVVIDKFQHYNGVLLTMALQSWKPISQPIHGEKELYWLAQLVASDEDFEFNNNYAISLGKVTPKFKNVVEKEQADEDGNYGTQANELCSTHPGHISDDDKTLYWMNSGFEFCKKDNRFELDLPIDLNYYGFFDPDNLSKYEKMDDFYKDALRINAALIPPSTDYEYNNTKPWFEPKRSWVMTQKCEGYLWCAYDLIGGGEYKGDQYRGKVVNFDSNIERIYDFYGDLWMYYYNLLY</sequence>
<keyword evidence="8 10" id="KW-0472">Membrane</keyword>
<organism evidence="11 12">
    <name type="scientific">Saccharomycopsis crataegensis</name>
    <dbReference type="NCBI Taxonomy" id="43959"/>
    <lineage>
        <taxon>Eukaryota</taxon>
        <taxon>Fungi</taxon>
        <taxon>Dikarya</taxon>
        <taxon>Ascomycota</taxon>
        <taxon>Saccharomycotina</taxon>
        <taxon>Saccharomycetes</taxon>
        <taxon>Saccharomycopsidaceae</taxon>
        <taxon>Saccharomycopsis</taxon>
    </lineage>
</organism>
<feature type="transmembrane region" description="Helical" evidence="10">
    <location>
        <begin position="38"/>
        <end position="57"/>
    </location>
</feature>
<dbReference type="EMBL" id="BTFZ01000020">
    <property type="protein sequence ID" value="GMM38845.1"/>
    <property type="molecule type" value="Genomic_DNA"/>
</dbReference>
<gene>
    <name evidence="11" type="ORF">DASC09_061840</name>
</gene>
<dbReference type="GO" id="GO:0005794">
    <property type="term" value="C:Golgi apparatus"/>
    <property type="evidence" value="ECO:0007669"/>
    <property type="project" value="TreeGrafter"/>
</dbReference>
<keyword evidence="7 10" id="KW-1133">Transmembrane helix</keyword>
<evidence type="ECO:0000256" key="4">
    <source>
        <dbReference type="ARBA" id="ARBA00022679"/>
    </source>
</evidence>
<keyword evidence="5 10" id="KW-0812">Transmembrane</keyword>
<dbReference type="GeneID" id="90076833"/>
<dbReference type="SUPFAM" id="SSF53448">
    <property type="entry name" value="Nucleotide-diphospho-sugar transferases"/>
    <property type="match status" value="1"/>
</dbReference>
<name>A0AAV5QV62_9ASCO</name>
<evidence type="ECO:0000256" key="1">
    <source>
        <dbReference type="ARBA" id="ARBA00004606"/>
    </source>
</evidence>
<dbReference type="PANTHER" id="PTHR31392:SF1">
    <property type="entry name" value="ALPHA-1,3-MANNOSYLTRANSFERASE MNN1-RELATED"/>
    <property type="match status" value="1"/>
</dbReference>
<keyword evidence="9" id="KW-0325">Glycoprotein</keyword>
<keyword evidence="3" id="KW-0328">Glycosyltransferase</keyword>
<evidence type="ECO:0000256" key="5">
    <source>
        <dbReference type="ARBA" id="ARBA00022692"/>
    </source>
</evidence>
<reference evidence="11 12" key="1">
    <citation type="journal article" date="2023" name="Elife">
        <title>Identification of key yeast species and microbe-microbe interactions impacting larval growth of Drosophila in the wild.</title>
        <authorList>
            <person name="Mure A."/>
            <person name="Sugiura Y."/>
            <person name="Maeda R."/>
            <person name="Honda K."/>
            <person name="Sakurai N."/>
            <person name="Takahashi Y."/>
            <person name="Watada M."/>
            <person name="Katoh T."/>
            <person name="Gotoh A."/>
            <person name="Gotoh Y."/>
            <person name="Taniguchi I."/>
            <person name="Nakamura K."/>
            <person name="Hayashi T."/>
            <person name="Katayama T."/>
            <person name="Uemura T."/>
            <person name="Hattori Y."/>
        </authorList>
    </citation>
    <scope>NUCLEOTIDE SEQUENCE [LARGE SCALE GENOMIC DNA]</scope>
    <source>
        <strain evidence="11 12">SC-9</strain>
    </source>
</reference>
<comment type="caution">
    <text evidence="11">The sequence shown here is derived from an EMBL/GenBank/DDBJ whole genome shotgun (WGS) entry which is preliminary data.</text>
</comment>
<comment type="subcellular location">
    <subcellularLocation>
        <location evidence="1">Membrane</location>
        <topology evidence="1">Single-pass type II membrane protein</topology>
    </subcellularLocation>
</comment>
<comment type="similarity">
    <text evidence="2">Belongs to the MNN1/MNT family.</text>
</comment>
<dbReference type="InterPro" id="IPR029044">
    <property type="entry name" value="Nucleotide-diphossugar_trans"/>
</dbReference>
<protein>
    <recommendedName>
        <fullName evidence="13">Mannosyltransferase</fullName>
    </recommendedName>
</protein>
<dbReference type="GO" id="GO:0016020">
    <property type="term" value="C:membrane"/>
    <property type="evidence" value="ECO:0007669"/>
    <property type="project" value="UniProtKB-SubCell"/>
</dbReference>
<evidence type="ECO:0000313" key="11">
    <source>
        <dbReference type="EMBL" id="GMM38845.1"/>
    </source>
</evidence>
<evidence type="ECO:0008006" key="13">
    <source>
        <dbReference type="Google" id="ProtNLM"/>
    </source>
</evidence>
<keyword evidence="4" id="KW-0808">Transferase</keyword>
<dbReference type="GO" id="GO:0006493">
    <property type="term" value="P:protein O-linked glycosylation"/>
    <property type="evidence" value="ECO:0007669"/>
    <property type="project" value="TreeGrafter"/>
</dbReference>
<evidence type="ECO:0000256" key="6">
    <source>
        <dbReference type="ARBA" id="ARBA00022968"/>
    </source>
</evidence>
<evidence type="ECO:0000256" key="2">
    <source>
        <dbReference type="ARBA" id="ARBA00009105"/>
    </source>
</evidence>
<dbReference type="PANTHER" id="PTHR31392">
    <property type="entry name" value="ALPHA-1,3-MANNOSYLTRANSFERASE MNN1-RELATED"/>
    <property type="match status" value="1"/>
</dbReference>
<dbReference type="AlphaFoldDB" id="A0AAV5QV62"/>
<evidence type="ECO:0000256" key="9">
    <source>
        <dbReference type="ARBA" id="ARBA00023180"/>
    </source>
</evidence>
<keyword evidence="6" id="KW-0735">Signal-anchor</keyword>
<evidence type="ECO:0000256" key="10">
    <source>
        <dbReference type="SAM" id="Phobius"/>
    </source>
</evidence>
<dbReference type="RefSeq" id="XP_064855840.1">
    <property type="nucleotide sequence ID" value="XM_064999768.1"/>
</dbReference>
<keyword evidence="12" id="KW-1185">Reference proteome</keyword>
<proteinExistence type="inferred from homology"/>
<evidence type="ECO:0000256" key="3">
    <source>
        <dbReference type="ARBA" id="ARBA00022676"/>
    </source>
</evidence>
<dbReference type="Pfam" id="PF11051">
    <property type="entry name" value="Mannosyl_trans3"/>
    <property type="match status" value="1"/>
</dbReference>
<accession>A0AAV5QV62</accession>
<evidence type="ECO:0000256" key="7">
    <source>
        <dbReference type="ARBA" id="ARBA00022989"/>
    </source>
</evidence>
<dbReference type="Proteomes" id="UP001360560">
    <property type="component" value="Unassembled WGS sequence"/>
</dbReference>
<evidence type="ECO:0000313" key="12">
    <source>
        <dbReference type="Proteomes" id="UP001360560"/>
    </source>
</evidence>
<evidence type="ECO:0000256" key="8">
    <source>
        <dbReference type="ARBA" id="ARBA00023136"/>
    </source>
</evidence>
<dbReference type="GO" id="GO:0000033">
    <property type="term" value="F:alpha-1,3-mannosyltransferase activity"/>
    <property type="evidence" value="ECO:0007669"/>
    <property type="project" value="TreeGrafter"/>
</dbReference>